<evidence type="ECO:0000313" key="1">
    <source>
        <dbReference type="EMBL" id="ONH51187.1"/>
    </source>
</evidence>
<name>A0A1V2K0B0_PSECE</name>
<accession>A0A1V2K0B0</accession>
<dbReference type="AlphaFoldDB" id="A0A1V2K0B0"/>
<reference evidence="1 2" key="1">
    <citation type="submission" date="2016-10" db="EMBL/GenBank/DDBJ databases">
        <title>Pseudomonas lactis sp. nov. and Pseudomonas paralactis sp. nov., isolated from bovine raw milk.</title>
        <authorList>
            <person name="Von Neubeck M."/>
            <person name="Huptas C."/>
            <person name="Glueck C."/>
            <person name="Krewinkel M."/>
            <person name="Stoeckel M."/>
            <person name="Stressler T."/>
            <person name="Fischer L."/>
            <person name="Hinrichs J."/>
            <person name="Scherer S."/>
            <person name="Wenning M."/>
        </authorList>
    </citation>
    <scope>NUCLEOTIDE SEQUENCE [LARGE SCALE GENOMIC DNA]</scope>
    <source>
        <strain evidence="1 2">DSM 17516</strain>
    </source>
</reference>
<comment type="caution">
    <text evidence="1">The sequence shown here is derived from an EMBL/GenBank/DDBJ whole genome shotgun (WGS) entry which is preliminary data.</text>
</comment>
<dbReference type="Proteomes" id="UP000189295">
    <property type="component" value="Unassembled WGS sequence"/>
</dbReference>
<gene>
    <name evidence="1" type="ORF">BLL36_22725</name>
</gene>
<proteinExistence type="predicted"/>
<dbReference type="EMBL" id="MNPW01000012">
    <property type="protein sequence ID" value="ONH51187.1"/>
    <property type="molecule type" value="Genomic_DNA"/>
</dbReference>
<evidence type="ECO:0000313" key="2">
    <source>
        <dbReference type="Proteomes" id="UP000189295"/>
    </source>
</evidence>
<sequence>MNIDTDTREQVAAIFAQLLALRESVTALERAQEERAGSLRGHQTVDVDGAFRLVFQKLQDEITRMEETLATLAEATGDGPKF</sequence>
<dbReference type="RefSeq" id="WP_076953933.1">
    <property type="nucleotide sequence ID" value="NZ_MNPW01000012.1"/>
</dbReference>
<protein>
    <submittedName>
        <fullName evidence="1">Uncharacterized protein</fullName>
    </submittedName>
</protein>
<organism evidence="1 2">
    <name type="scientific">Pseudomonas cedrina subsp. cedrina</name>
    <dbReference type="NCBI Taxonomy" id="76762"/>
    <lineage>
        <taxon>Bacteria</taxon>
        <taxon>Pseudomonadati</taxon>
        <taxon>Pseudomonadota</taxon>
        <taxon>Gammaproteobacteria</taxon>
        <taxon>Pseudomonadales</taxon>
        <taxon>Pseudomonadaceae</taxon>
        <taxon>Pseudomonas</taxon>
    </lineage>
</organism>